<evidence type="ECO:0000313" key="2">
    <source>
        <dbReference type="Proteomes" id="UP000002209"/>
    </source>
</evidence>
<dbReference type="STRING" id="379066.GAU_1801"/>
<organism evidence="1 2">
    <name type="scientific">Gemmatimonas aurantiaca (strain DSM 14586 / JCM 11422 / NBRC 100505 / T-27)</name>
    <dbReference type="NCBI Taxonomy" id="379066"/>
    <lineage>
        <taxon>Bacteria</taxon>
        <taxon>Pseudomonadati</taxon>
        <taxon>Gemmatimonadota</taxon>
        <taxon>Gemmatimonadia</taxon>
        <taxon>Gemmatimonadales</taxon>
        <taxon>Gemmatimonadaceae</taxon>
        <taxon>Gemmatimonas</taxon>
    </lineage>
</organism>
<dbReference type="KEGG" id="gau:GAU_1801"/>
<proteinExistence type="predicted"/>
<evidence type="ECO:0000313" key="1">
    <source>
        <dbReference type="EMBL" id="BAH38843.1"/>
    </source>
</evidence>
<name>C1A418_GEMAT</name>
<dbReference type="AlphaFoldDB" id="C1A418"/>
<dbReference type="EMBL" id="AP009153">
    <property type="protein sequence ID" value="BAH38843.1"/>
    <property type="molecule type" value="Genomic_DNA"/>
</dbReference>
<gene>
    <name evidence="1" type="ordered locus">GAU_1801</name>
</gene>
<accession>C1A418</accession>
<dbReference type="RefSeq" id="WP_012683290.1">
    <property type="nucleotide sequence ID" value="NC_012489.1"/>
</dbReference>
<sequence length="109" mass="12273">MPELILTTLLAALVVWARRQWKRAKSNEALDAELDARWEQIMQRAARIDAMSAAMERGRTDEHQCEVCTAVVPVRELVMLHDDAALCCLTCAEWLRPQKAGVRVVEGEG</sequence>
<reference evidence="2" key="1">
    <citation type="submission" date="2006-03" db="EMBL/GenBank/DDBJ databases">
        <title>Complete genome sequence of Gemmatimonas aurantiaca T-27 that represents a novel phylum Gemmatimonadetes.</title>
        <authorList>
            <person name="Takasaki K."/>
            <person name="Ichikawa N."/>
            <person name="Miura H."/>
            <person name="Matsushita S."/>
            <person name="Watanabe Y."/>
            <person name="Oguchi A."/>
            <person name="Ankai A."/>
            <person name="Yashiro I."/>
            <person name="Takahashi M."/>
            <person name="Terui Y."/>
            <person name="Fukui S."/>
            <person name="Yokoyama H."/>
            <person name="Tanikawa S."/>
            <person name="Hanada S."/>
            <person name="Kamagata Y."/>
            <person name="Fujita N."/>
        </authorList>
    </citation>
    <scope>NUCLEOTIDE SEQUENCE [LARGE SCALE GENOMIC DNA]</scope>
    <source>
        <strain evidence="2">T-27 / DSM 14586 / JCM 11422 / NBRC 100505</strain>
    </source>
</reference>
<keyword evidence="2" id="KW-1185">Reference proteome</keyword>
<dbReference type="Proteomes" id="UP000002209">
    <property type="component" value="Chromosome"/>
</dbReference>
<protein>
    <submittedName>
        <fullName evidence="1">Uncharacterized protein</fullName>
    </submittedName>
</protein>
<dbReference type="HOGENOM" id="CLU_2180059_0_0_0"/>